<dbReference type="Proteomes" id="UP000270471">
    <property type="component" value="Unassembled WGS sequence"/>
</dbReference>
<dbReference type="AlphaFoldDB" id="A0A3M0IHS2"/>
<name>A0A3M0IHS2_9ACTN</name>
<comment type="caution">
    <text evidence="2">The sequence shown here is derived from an EMBL/GenBank/DDBJ whole genome shotgun (WGS) entry which is preliminary data.</text>
</comment>
<dbReference type="EMBL" id="PENI01000001">
    <property type="protein sequence ID" value="RMB87680.1"/>
    <property type="molecule type" value="Genomic_DNA"/>
</dbReference>
<keyword evidence="3" id="KW-1185">Reference proteome</keyword>
<reference evidence="2 3" key="1">
    <citation type="submission" date="2017-11" db="EMBL/GenBank/DDBJ databases">
        <title>Draft genome of actinobacteria isolated from guarana (Paullinia cupana (Mart.) Ducke.</title>
        <authorList>
            <person name="Siqueira K.A."/>
            <person name="Liotti R.G."/>
            <person name="Mendes T.A.O."/>
            <person name="Soares M.A."/>
        </authorList>
    </citation>
    <scope>NUCLEOTIDE SEQUENCE [LARGE SCALE GENOMIC DNA]</scope>
    <source>
        <strain evidence="2 3">193</strain>
    </source>
</reference>
<organism evidence="2 3">
    <name type="scientific">Streptomyces shenzhenensis</name>
    <dbReference type="NCBI Taxonomy" id="943815"/>
    <lineage>
        <taxon>Bacteria</taxon>
        <taxon>Bacillati</taxon>
        <taxon>Actinomycetota</taxon>
        <taxon>Actinomycetes</taxon>
        <taxon>Kitasatosporales</taxon>
        <taxon>Streptomycetaceae</taxon>
        <taxon>Streptomyces</taxon>
    </lineage>
</organism>
<accession>A0A3M0IHS2</accession>
<evidence type="ECO:0000313" key="2">
    <source>
        <dbReference type="EMBL" id="RMB87680.1"/>
    </source>
</evidence>
<proteinExistence type="predicted"/>
<evidence type="ECO:0000313" key="3">
    <source>
        <dbReference type="Proteomes" id="UP000270471"/>
    </source>
</evidence>
<dbReference type="OrthoDB" id="3872852at2"/>
<sequence length="128" mass="13576">MPTTTPLPSATTYTLLDASRDWDAIRVPRSIGLAAMAVLGTRCGAVVEDRTVVYYFVPAGTAQAWDMENTRPLGTGASVTIPPARRTEGPGPHWRMCPGEDGWLTQPQALQAALEDCMSVKAGSEGSA</sequence>
<gene>
    <name evidence="2" type="ORF">CTZ28_01610</name>
</gene>
<dbReference type="RefSeq" id="WP_121887347.1">
    <property type="nucleotide sequence ID" value="NZ_PENI01000001.1"/>
</dbReference>
<evidence type="ECO:0000256" key="1">
    <source>
        <dbReference type="SAM" id="MobiDB-lite"/>
    </source>
</evidence>
<feature type="region of interest" description="Disordered" evidence="1">
    <location>
        <begin position="71"/>
        <end position="91"/>
    </location>
</feature>
<protein>
    <submittedName>
        <fullName evidence="2">Uncharacterized protein</fullName>
    </submittedName>
</protein>